<organism evidence="2 3">
    <name type="scientific">Streptomyces daliensis</name>
    <dbReference type="NCBI Taxonomy" id="299421"/>
    <lineage>
        <taxon>Bacteria</taxon>
        <taxon>Bacillati</taxon>
        <taxon>Actinomycetota</taxon>
        <taxon>Actinomycetes</taxon>
        <taxon>Kitasatosporales</taxon>
        <taxon>Streptomycetaceae</taxon>
        <taxon>Streptomyces</taxon>
    </lineage>
</organism>
<proteinExistence type="predicted"/>
<feature type="non-terminal residue" evidence="2">
    <location>
        <position position="1"/>
    </location>
</feature>
<dbReference type="Pfam" id="PF01979">
    <property type="entry name" value="Amidohydro_1"/>
    <property type="match status" value="1"/>
</dbReference>
<dbReference type="InterPro" id="IPR032466">
    <property type="entry name" value="Metal_Hydrolase"/>
</dbReference>
<sequence>GHNLRELAHLVSLGMSPMDAIVAGTRTASELLGLQASVGTLEPGKRADLVLCDTGDDRVHRAHPERDEVGQLAQVVPVRHHRRVRAHGDLHAARDGAGDVLLRDAGPADLLLVVVRLHGGLVDAVEDRGERRHDEDPALARQLARLLGEAVAV</sequence>
<dbReference type="Gene3D" id="3.20.20.140">
    <property type="entry name" value="Metal-dependent hydrolases"/>
    <property type="match status" value="1"/>
</dbReference>
<dbReference type="InterPro" id="IPR006680">
    <property type="entry name" value="Amidohydro-rel"/>
</dbReference>
<evidence type="ECO:0000313" key="3">
    <source>
        <dbReference type="Proteomes" id="UP000675554"/>
    </source>
</evidence>
<dbReference type="GO" id="GO:0016810">
    <property type="term" value="F:hydrolase activity, acting on carbon-nitrogen (but not peptide) bonds"/>
    <property type="evidence" value="ECO:0007669"/>
    <property type="project" value="InterPro"/>
</dbReference>
<gene>
    <name evidence="2" type="ORF">KDA82_36215</name>
</gene>
<protein>
    <submittedName>
        <fullName evidence="2">Amidohydrolase family protein</fullName>
    </submittedName>
</protein>
<evidence type="ECO:0000313" key="2">
    <source>
        <dbReference type="EMBL" id="MBR7678323.1"/>
    </source>
</evidence>
<reference evidence="2" key="1">
    <citation type="submission" date="2021-04" db="EMBL/GenBank/DDBJ databases">
        <title>Sequencing of actinobacteria type strains.</title>
        <authorList>
            <person name="Nguyen G.-S."/>
            <person name="Wentzel A."/>
        </authorList>
    </citation>
    <scope>NUCLEOTIDE SEQUENCE</scope>
    <source>
        <strain evidence="2">DSM 42095</strain>
    </source>
</reference>
<accession>A0A8T4J5J5</accession>
<name>A0A8T4J5J5_9ACTN</name>
<dbReference type="AlphaFoldDB" id="A0A8T4J5J5"/>
<dbReference type="SUPFAM" id="SSF51556">
    <property type="entry name" value="Metallo-dependent hydrolases"/>
    <property type="match status" value="1"/>
</dbReference>
<dbReference type="Proteomes" id="UP000675554">
    <property type="component" value="Unassembled WGS sequence"/>
</dbReference>
<dbReference type="EMBL" id="JAGSMN010001360">
    <property type="protein sequence ID" value="MBR7678323.1"/>
    <property type="molecule type" value="Genomic_DNA"/>
</dbReference>
<feature type="non-terminal residue" evidence="2">
    <location>
        <position position="153"/>
    </location>
</feature>
<dbReference type="Gene3D" id="2.30.40.10">
    <property type="entry name" value="Urease, subunit C, domain 1"/>
    <property type="match status" value="1"/>
</dbReference>
<feature type="domain" description="Amidohydrolase-related" evidence="1">
    <location>
        <begin position="4"/>
        <end position="58"/>
    </location>
</feature>
<keyword evidence="3" id="KW-1185">Reference proteome</keyword>
<evidence type="ECO:0000259" key="1">
    <source>
        <dbReference type="Pfam" id="PF01979"/>
    </source>
</evidence>
<dbReference type="InterPro" id="IPR011059">
    <property type="entry name" value="Metal-dep_hydrolase_composite"/>
</dbReference>
<comment type="caution">
    <text evidence="2">The sequence shown here is derived from an EMBL/GenBank/DDBJ whole genome shotgun (WGS) entry which is preliminary data.</text>
</comment>